<evidence type="ECO:0000313" key="1">
    <source>
        <dbReference type="Ensembl" id="ENSNBRP00000020141.1"/>
    </source>
</evidence>
<dbReference type="AlphaFoldDB" id="A0A3Q4HDY2"/>
<name>A0A3Q4HDY2_NEOBR</name>
<dbReference type="GO" id="GO:0003676">
    <property type="term" value="F:nucleic acid binding"/>
    <property type="evidence" value="ECO:0007669"/>
    <property type="project" value="InterPro"/>
</dbReference>
<dbReference type="Bgee" id="ENSNBRG00000015513">
    <property type="expression patterns" value="Expressed in brain"/>
</dbReference>
<dbReference type="InterPro" id="IPR036397">
    <property type="entry name" value="RNaseH_sf"/>
</dbReference>
<dbReference type="Gene3D" id="3.30.420.10">
    <property type="entry name" value="Ribonuclease H-like superfamily/Ribonuclease H"/>
    <property type="match status" value="1"/>
</dbReference>
<evidence type="ECO:0008006" key="3">
    <source>
        <dbReference type="Google" id="ProtNLM"/>
    </source>
</evidence>
<protein>
    <recommendedName>
        <fullName evidence="3">Tc1-like transposase DDE domain-containing protein</fullName>
    </recommendedName>
</protein>
<evidence type="ECO:0000313" key="2">
    <source>
        <dbReference type="Proteomes" id="UP000261580"/>
    </source>
</evidence>
<dbReference type="GeneTree" id="ENSGT01130000278505"/>
<keyword evidence="2" id="KW-1185">Reference proteome</keyword>
<reference evidence="1" key="1">
    <citation type="submission" date="2025-08" db="UniProtKB">
        <authorList>
            <consortium name="Ensembl"/>
        </authorList>
    </citation>
    <scope>IDENTIFICATION</scope>
</reference>
<dbReference type="Proteomes" id="UP000261580">
    <property type="component" value="Unassembled WGS sequence"/>
</dbReference>
<dbReference type="STRING" id="32507.ENSNBRP00000020141"/>
<proteinExistence type="predicted"/>
<accession>A0A3Q4HDY2</accession>
<reference evidence="1" key="2">
    <citation type="submission" date="2025-09" db="UniProtKB">
        <authorList>
            <consortium name="Ensembl"/>
        </authorList>
    </citation>
    <scope>IDENTIFICATION</scope>
</reference>
<sequence>MLQRASLMTEGPHLCGNDWVFHQNNSTVHNACRTRSFFQENNITLLDRPACSPDLNPTLGMDGKGSLQKWTTIPDSRCPSCGRLPKKSLKYGAFNGAYTG</sequence>
<dbReference type="Ensembl" id="ENSNBRT00000020677.1">
    <property type="protein sequence ID" value="ENSNBRP00000020141.1"/>
    <property type="gene ID" value="ENSNBRG00000015513.1"/>
</dbReference>
<organism evidence="1 2">
    <name type="scientific">Neolamprologus brichardi</name>
    <name type="common">Fairy cichlid</name>
    <name type="synonym">Lamprologus brichardi</name>
    <dbReference type="NCBI Taxonomy" id="32507"/>
    <lineage>
        <taxon>Eukaryota</taxon>
        <taxon>Metazoa</taxon>
        <taxon>Chordata</taxon>
        <taxon>Craniata</taxon>
        <taxon>Vertebrata</taxon>
        <taxon>Euteleostomi</taxon>
        <taxon>Actinopterygii</taxon>
        <taxon>Neopterygii</taxon>
        <taxon>Teleostei</taxon>
        <taxon>Neoteleostei</taxon>
        <taxon>Acanthomorphata</taxon>
        <taxon>Ovalentaria</taxon>
        <taxon>Cichlomorphae</taxon>
        <taxon>Cichliformes</taxon>
        <taxon>Cichlidae</taxon>
        <taxon>African cichlids</taxon>
        <taxon>Pseudocrenilabrinae</taxon>
        <taxon>Lamprologini</taxon>
        <taxon>Neolamprologus</taxon>
    </lineage>
</organism>